<evidence type="ECO:0000259" key="4">
    <source>
        <dbReference type="PROSITE" id="PS50956"/>
    </source>
</evidence>
<dbReference type="Pfam" id="PF01037">
    <property type="entry name" value="AsnC_trans_reg"/>
    <property type="match status" value="1"/>
</dbReference>
<keyword evidence="2" id="KW-0238">DNA-binding</keyword>
<dbReference type="RefSeq" id="WP_229754836.1">
    <property type="nucleotide sequence ID" value="NZ_BMGQ01000004.1"/>
</dbReference>
<evidence type="ECO:0000313" key="5">
    <source>
        <dbReference type="EMBL" id="KHQ51927.1"/>
    </source>
</evidence>
<organism evidence="5 6">
    <name type="scientific">Mameliella alba</name>
    <dbReference type="NCBI Taxonomy" id="561184"/>
    <lineage>
        <taxon>Bacteria</taxon>
        <taxon>Pseudomonadati</taxon>
        <taxon>Pseudomonadota</taxon>
        <taxon>Alphaproteobacteria</taxon>
        <taxon>Rhodobacterales</taxon>
        <taxon>Roseobacteraceae</taxon>
        <taxon>Mameliella</taxon>
    </lineage>
</organism>
<sequence length="156" mass="16757">MHVNYGQTDDMDQQIDETDRALVAALAENARAPVADLARRLGLARTTVQARLDRLEARGAIAGYTLKRGPGLRPALRATVLISVEPRATPAVLSRLKSLTAVETVHTTSGRFDMIAQLSAETTEALDRTLDAIGEAKGVRASESLIHLSTKIDRGS</sequence>
<dbReference type="GeneID" id="66501634"/>
<dbReference type="Gene3D" id="3.30.70.920">
    <property type="match status" value="1"/>
</dbReference>
<dbReference type="PANTHER" id="PTHR30154">
    <property type="entry name" value="LEUCINE-RESPONSIVE REGULATORY PROTEIN"/>
    <property type="match status" value="1"/>
</dbReference>
<accession>A0A0B3RV34</accession>
<dbReference type="PATRIC" id="fig|1515334.3.peg.3580"/>
<dbReference type="Pfam" id="PF13404">
    <property type="entry name" value="HTH_AsnC-type"/>
    <property type="match status" value="1"/>
</dbReference>
<dbReference type="Gene3D" id="1.10.10.10">
    <property type="entry name" value="Winged helix-like DNA-binding domain superfamily/Winged helix DNA-binding domain"/>
    <property type="match status" value="1"/>
</dbReference>
<evidence type="ECO:0000256" key="2">
    <source>
        <dbReference type="ARBA" id="ARBA00023125"/>
    </source>
</evidence>
<proteinExistence type="predicted"/>
<dbReference type="CDD" id="cd00090">
    <property type="entry name" value="HTH_ARSR"/>
    <property type="match status" value="1"/>
</dbReference>
<dbReference type="AlphaFoldDB" id="A0A0B3RV34"/>
<dbReference type="InterPro" id="IPR036388">
    <property type="entry name" value="WH-like_DNA-bd_sf"/>
</dbReference>
<dbReference type="PROSITE" id="PS50956">
    <property type="entry name" value="HTH_ASNC_2"/>
    <property type="match status" value="1"/>
</dbReference>
<dbReference type="InterPro" id="IPR000485">
    <property type="entry name" value="AsnC-type_HTH_dom"/>
</dbReference>
<dbReference type="STRING" id="561184.SAMN05216376_104263"/>
<dbReference type="GO" id="GO:0043200">
    <property type="term" value="P:response to amino acid"/>
    <property type="evidence" value="ECO:0007669"/>
    <property type="project" value="TreeGrafter"/>
</dbReference>
<evidence type="ECO:0000256" key="1">
    <source>
        <dbReference type="ARBA" id="ARBA00023015"/>
    </source>
</evidence>
<dbReference type="SUPFAM" id="SSF46785">
    <property type="entry name" value="Winged helix' DNA-binding domain"/>
    <property type="match status" value="1"/>
</dbReference>
<keyword evidence="6" id="KW-1185">Reference proteome</keyword>
<dbReference type="GO" id="GO:0006355">
    <property type="term" value="P:regulation of DNA-templated transcription"/>
    <property type="evidence" value="ECO:0007669"/>
    <property type="project" value="UniProtKB-ARBA"/>
</dbReference>
<protein>
    <submittedName>
        <fullName evidence="5">Transcriptional regulator, AsnC family protein</fullName>
    </submittedName>
</protein>
<keyword evidence="1" id="KW-0805">Transcription regulation</keyword>
<dbReference type="PANTHER" id="PTHR30154:SF53">
    <property type="entry name" value="HTH-TYPE TRANSCRIPTIONAL REGULATOR LRPC"/>
    <property type="match status" value="1"/>
</dbReference>
<keyword evidence="3" id="KW-0804">Transcription</keyword>
<dbReference type="InterPro" id="IPR036390">
    <property type="entry name" value="WH_DNA-bd_sf"/>
</dbReference>
<reference evidence="5 6" key="1">
    <citation type="submission" date="2014-10" db="EMBL/GenBank/DDBJ databases">
        <title>Genome sequence of Ponticoccus sp. strain UMTAT08 isolated from clonal culture of toxic dinoflagellate Alexandrium tamiyavanichii.</title>
        <authorList>
            <person name="Gan H.Y."/>
            <person name="Muhd D.-D."/>
            <person name="Mohd Noor M.E."/>
            <person name="Yeong Y.S."/>
            <person name="Usup G."/>
        </authorList>
    </citation>
    <scope>NUCLEOTIDE SEQUENCE [LARGE SCALE GENOMIC DNA]</scope>
    <source>
        <strain evidence="5 6">UMTAT08</strain>
    </source>
</reference>
<dbReference type="EMBL" id="JSUQ01000014">
    <property type="protein sequence ID" value="KHQ51927.1"/>
    <property type="molecule type" value="Genomic_DNA"/>
</dbReference>
<dbReference type="Proteomes" id="UP000030960">
    <property type="component" value="Unassembled WGS sequence"/>
</dbReference>
<evidence type="ECO:0000313" key="6">
    <source>
        <dbReference type="Proteomes" id="UP000030960"/>
    </source>
</evidence>
<dbReference type="GO" id="GO:0005829">
    <property type="term" value="C:cytosol"/>
    <property type="evidence" value="ECO:0007669"/>
    <property type="project" value="TreeGrafter"/>
</dbReference>
<dbReference type="InterPro" id="IPR011008">
    <property type="entry name" value="Dimeric_a/b-barrel"/>
</dbReference>
<dbReference type="SUPFAM" id="SSF54909">
    <property type="entry name" value="Dimeric alpha+beta barrel"/>
    <property type="match status" value="1"/>
</dbReference>
<dbReference type="GO" id="GO:0043565">
    <property type="term" value="F:sequence-specific DNA binding"/>
    <property type="evidence" value="ECO:0007669"/>
    <property type="project" value="InterPro"/>
</dbReference>
<gene>
    <name evidence="5" type="ORF">OA50_03564</name>
</gene>
<dbReference type="InterPro" id="IPR019888">
    <property type="entry name" value="Tscrpt_reg_AsnC-like"/>
</dbReference>
<evidence type="ECO:0000256" key="3">
    <source>
        <dbReference type="ARBA" id="ARBA00023163"/>
    </source>
</evidence>
<feature type="domain" description="HTH asnC-type" evidence="4">
    <location>
        <begin position="15"/>
        <end position="77"/>
    </location>
</feature>
<dbReference type="InterPro" id="IPR011991">
    <property type="entry name" value="ArsR-like_HTH"/>
</dbReference>
<dbReference type="SMART" id="SM00344">
    <property type="entry name" value="HTH_ASNC"/>
    <property type="match status" value="1"/>
</dbReference>
<dbReference type="InterPro" id="IPR019887">
    <property type="entry name" value="Tscrpt_reg_AsnC/Lrp_C"/>
</dbReference>
<name>A0A0B3RV34_9RHOB</name>
<dbReference type="PRINTS" id="PR00033">
    <property type="entry name" value="HTHASNC"/>
</dbReference>
<comment type="caution">
    <text evidence="5">The sequence shown here is derived from an EMBL/GenBank/DDBJ whole genome shotgun (WGS) entry which is preliminary data.</text>
</comment>